<dbReference type="Ensembl" id="ENSBTAT00000034656.3">
    <property type="protein sequence ID" value="ENSBTAP00000034543.3"/>
    <property type="gene ID" value="ENSBTAG00000024889.3"/>
</dbReference>
<evidence type="ECO:0000256" key="2">
    <source>
        <dbReference type="ARBA" id="ARBA00006349"/>
    </source>
</evidence>
<keyword evidence="3" id="KW-0539">Nucleus</keyword>
<evidence type="ECO:0000256" key="3">
    <source>
        <dbReference type="ARBA" id="ARBA00023242"/>
    </source>
</evidence>
<evidence type="ECO:0000313" key="10">
    <source>
        <dbReference type="VGNC" id="VGNC:29963"/>
    </source>
</evidence>
<sequence>MAADSLRQHHQAGNWGDDPKTMQDLTSVMQALLQQIQDKFQTISDQTIGRTDDTMSSWITGRTDDMRSRIGDLDKNTIDLMTQAGVKELDGENKTPAPQRSWSLLMRTRLCSILFMSQEKMEDGWLFATNYYV</sequence>
<evidence type="ECO:0000256" key="6">
    <source>
        <dbReference type="ARBA" id="ARBA00039223"/>
    </source>
</evidence>
<name>A0A452DJ57_BOVIN</name>
<comment type="similarity">
    <text evidence="2">Belongs to the HSBP1 family.</text>
</comment>
<dbReference type="Gene3D" id="1.20.5.430">
    <property type="match status" value="2"/>
</dbReference>
<evidence type="ECO:0000256" key="7">
    <source>
        <dbReference type="SAM" id="MobiDB-lite"/>
    </source>
</evidence>
<reference evidence="8" key="1">
    <citation type="submission" date="2018-03" db="EMBL/GenBank/DDBJ databases">
        <title>ARS-UCD1.2.</title>
        <authorList>
            <person name="Rosen B.D."/>
            <person name="Bickhart D.M."/>
            <person name="Koren S."/>
            <person name="Schnabel R.D."/>
            <person name="Hall R."/>
            <person name="Zimin A."/>
            <person name="Dreischer C."/>
            <person name="Schultheiss S."/>
            <person name="Schroeder S.G."/>
            <person name="Elsik C.G."/>
            <person name="Couldrey C."/>
            <person name="Liu G.E."/>
            <person name="Van Tassell C.P."/>
            <person name="Phillippy A.M."/>
            <person name="Smith T.P.L."/>
            <person name="Medrano J.F."/>
        </authorList>
    </citation>
    <scope>NUCLEOTIDE SEQUENCE [LARGE SCALE GENOMIC DNA]</scope>
    <source>
        <strain evidence="8">Hereford</strain>
    </source>
</reference>
<reference evidence="8" key="3">
    <citation type="submission" date="2025-09" db="UniProtKB">
        <authorList>
            <consortium name="Ensembl"/>
        </authorList>
    </citation>
    <scope>IDENTIFICATION</scope>
    <source>
        <strain evidence="8">Hereford</strain>
    </source>
</reference>
<gene>
    <name evidence="10" type="primary">HSBP1</name>
</gene>
<dbReference type="OMA" id="TMSSWIT"/>
<dbReference type="InParanoid" id="A0A452DJ57"/>
<comment type="function">
    <text evidence="4">Negative regulator of the heat shock response. Negatively affects HSF1 DNA-binding activity. May have a role in the suppression of the activation of the stress response during the aging process.</text>
</comment>
<dbReference type="OrthoDB" id="4159489at2759"/>
<dbReference type="GO" id="GO:0070370">
    <property type="term" value="P:cellular heat acclimation"/>
    <property type="evidence" value="ECO:0000318"/>
    <property type="project" value="GO_Central"/>
</dbReference>
<dbReference type="AlphaFoldDB" id="A0A452DJ57"/>
<evidence type="ECO:0000256" key="4">
    <source>
        <dbReference type="ARBA" id="ARBA00037689"/>
    </source>
</evidence>
<dbReference type="STRING" id="9913.ENSBTAP00000034543"/>
<protein>
    <recommendedName>
        <fullName evidence="6">Heat shock factor-binding protein 1</fullName>
    </recommendedName>
</protein>
<accession>A0A452DJ57</accession>
<evidence type="ECO:0000313" key="8">
    <source>
        <dbReference type="Ensembl" id="ENSBTAP00000034543.3"/>
    </source>
</evidence>
<evidence type="ECO:0000256" key="5">
    <source>
        <dbReference type="ARBA" id="ARBA00038772"/>
    </source>
</evidence>
<dbReference type="PANTHER" id="PTHR19424">
    <property type="entry name" value="HEAT SHOCK FACTOR BINDING PROTEIN 1"/>
    <property type="match status" value="1"/>
</dbReference>
<dbReference type="SMR" id="A0A452DJ57"/>
<dbReference type="GO" id="GO:0005634">
    <property type="term" value="C:nucleus"/>
    <property type="evidence" value="ECO:0000318"/>
    <property type="project" value="GO_Central"/>
</dbReference>
<feature type="region of interest" description="Disordered" evidence="7">
    <location>
        <begin position="1"/>
        <end position="21"/>
    </location>
</feature>
<keyword evidence="9" id="KW-1185">Reference proteome</keyword>
<dbReference type="FunCoup" id="A0A452DJ57">
    <property type="interactions" value="402"/>
</dbReference>
<dbReference type="PANTHER" id="PTHR19424:SF3">
    <property type="entry name" value="HEAT SHOCK FACTOR-BINDING PROTEIN 1"/>
    <property type="match status" value="1"/>
</dbReference>
<dbReference type="Bgee" id="ENSBTAG00000024889">
    <property type="expression patterns" value="Expressed in cortex of kidney and 4 other cell types or tissues"/>
</dbReference>
<reference evidence="8" key="2">
    <citation type="submission" date="2025-08" db="UniProtKB">
        <authorList>
            <consortium name="Ensembl"/>
        </authorList>
    </citation>
    <scope>IDENTIFICATION</scope>
    <source>
        <strain evidence="8">Hereford</strain>
    </source>
</reference>
<dbReference type="InterPro" id="IPR009643">
    <property type="entry name" value="HS1-bd"/>
</dbReference>
<comment type="subcellular location">
    <subcellularLocation>
        <location evidence="1">Nucleus</location>
    </subcellularLocation>
</comment>
<evidence type="ECO:0000256" key="1">
    <source>
        <dbReference type="ARBA" id="ARBA00004123"/>
    </source>
</evidence>
<proteinExistence type="inferred from homology"/>
<dbReference type="VEuPathDB" id="HostDB:ENSBTAG00000024889"/>
<dbReference type="Proteomes" id="UP000009136">
    <property type="component" value="Chromosome 18"/>
</dbReference>
<dbReference type="Pfam" id="PF06825">
    <property type="entry name" value="HSBP1"/>
    <property type="match status" value="1"/>
</dbReference>
<dbReference type="GeneTree" id="ENSGT00390000006293"/>
<comment type="subunit">
    <text evidence="5">Homohexamer. Associates with heptad repeats of HSF1 trimers and probably also HSF1 monomers, and with HSP70. Association with HSF1 trimers and HSP70 coincides with attenuation of heat shock response and the conversion of HSF1 trimer to monomer.</text>
</comment>
<organism evidence="8 9">
    <name type="scientific">Bos taurus</name>
    <name type="common">Bovine</name>
    <dbReference type="NCBI Taxonomy" id="9913"/>
    <lineage>
        <taxon>Eukaryota</taxon>
        <taxon>Metazoa</taxon>
        <taxon>Chordata</taxon>
        <taxon>Craniata</taxon>
        <taxon>Vertebrata</taxon>
        <taxon>Euteleostomi</taxon>
        <taxon>Mammalia</taxon>
        <taxon>Eutheria</taxon>
        <taxon>Laurasiatheria</taxon>
        <taxon>Artiodactyla</taxon>
        <taxon>Ruminantia</taxon>
        <taxon>Pecora</taxon>
        <taxon>Bovidae</taxon>
        <taxon>Bovinae</taxon>
        <taxon>Bos</taxon>
    </lineage>
</organism>
<dbReference type="VGNC" id="VGNC:29963">
    <property type="gene designation" value="HSBP1"/>
</dbReference>
<dbReference type="GO" id="GO:0003714">
    <property type="term" value="F:transcription corepressor activity"/>
    <property type="evidence" value="ECO:0007669"/>
    <property type="project" value="InterPro"/>
</dbReference>
<evidence type="ECO:0000313" key="9">
    <source>
        <dbReference type="Proteomes" id="UP000009136"/>
    </source>
</evidence>
<dbReference type="GO" id="GO:0005829">
    <property type="term" value="C:cytosol"/>
    <property type="evidence" value="ECO:0000318"/>
    <property type="project" value="GO_Central"/>
</dbReference>